<organism evidence="2 3">
    <name type="scientific">Secundilactobacillus kimchicus JCM 15530</name>
    <dbReference type="NCBI Taxonomy" id="1302272"/>
    <lineage>
        <taxon>Bacteria</taxon>
        <taxon>Bacillati</taxon>
        <taxon>Bacillota</taxon>
        <taxon>Bacilli</taxon>
        <taxon>Lactobacillales</taxon>
        <taxon>Lactobacillaceae</taxon>
        <taxon>Secundilactobacillus</taxon>
    </lineage>
</organism>
<dbReference type="InterPro" id="IPR007936">
    <property type="entry name" value="VapE-like_dom"/>
</dbReference>
<dbReference type="Pfam" id="PF05272">
    <property type="entry name" value="VapE-like_dom"/>
    <property type="match status" value="1"/>
</dbReference>
<sequence>MQEANTIIKAAHDRDVNLAVGQSRTEKKWHNETMRWSEFVDRLSRPTVTQETYDRFMKLGKAKRDEVKDVGGYVGGFLKEGRRKADKVQSRSLITLDADFATSDMWDEIQLLFDNAIAVYSTHSHGPGHTRLRLIIPMSRIVTAEEYQPVARKVAQIFGMDLFDDTTYQAERLMYWPSHSIDGEYFFEYMDGDWLDPDEILAKYDDWHDATFWPESSRQKDVHVSAAKRQSDPLEKKGVIGAFNRTYSIVDAIEKFLPDVYAPTSHPDRYTYINGSTEGGLVLYEDKFAYSHHGTDPVGDTLNSAFDLVRKQKFGDLDDEAKPGTPVTRLPSYKAMGDFARADDEVRQALAEAQISDAHADFDIVEDDNSWMRELDMTDAGVIDSTATNLKLILDHDPNLKDAFALDSFSQRLEIKRDMPWRELRDEPWWKDSDIAGLRAYLEMTYKIVNKGKVDDAFILEAEQNRYHPVREYLDGLVWDGVKRVETLLVDYLGAENTEYVRTVTRKFLAAAVARVERPGVKFDYMLVTSGPQGIGKTSLPQILAGKWFSNSLEGVSGKDAYESLQGTWIMEMGEMNATKKADIEATKHFISKTEDIFRVAYGHYKSYFKRQCVFWGTSNDSEFLRDRTGNRRFWPVDVGVNTPEKSVWDDLTNEVRDQIWAEAKFLYDNGEKLYLTASEEQLAVEQQKLHTEVNALEGMIQEFVDIPITGDWYERSADDRRRYIQDFGEDELAPEGSVRREKVSVMEVWNELLKGDPRNLIPVKAAEIRNILTNMDGWRKANTNKGQSSFGKDYGRQVAYLRLLPGS</sequence>
<keyword evidence="3" id="KW-1185">Reference proteome</keyword>
<dbReference type="Proteomes" id="UP000050911">
    <property type="component" value="Unassembled WGS sequence"/>
</dbReference>
<proteinExistence type="predicted"/>
<dbReference type="EMBL" id="AZCX01000002">
    <property type="protein sequence ID" value="KRK49021.1"/>
    <property type="molecule type" value="Genomic_DNA"/>
</dbReference>
<dbReference type="PANTHER" id="PTHR34985:SF1">
    <property type="entry name" value="SLR0554 PROTEIN"/>
    <property type="match status" value="1"/>
</dbReference>
<dbReference type="OrthoDB" id="9763644at2"/>
<evidence type="ECO:0000313" key="2">
    <source>
        <dbReference type="EMBL" id="KRK49021.1"/>
    </source>
</evidence>
<reference evidence="2 3" key="1">
    <citation type="journal article" date="2015" name="Genome Announc.">
        <title>Expanding the biotechnology potential of lactobacilli through comparative genomics of 213 strains and associated genera.</title>
        <authorList>
            <person name="Sun Z."/>
            <person name="Harris H.M."/>
            <person name="McCann A."/>
            <person name="Guo C."/>
            <person name="Argimon S."/>
            <person name="Zhang W."/>
            <person name="Yang X."/>
            <person name="Jeffery I.B."/>
            <person name="Cooney J.C."/>
            <person name="Kagawa T.F."/>
            <person name="Liu W."/>
            <person name="Song Y."/>
            <person name="Salvetti E."/>
            <person name="Wrobel A."/>
            <person name="Rasinkangas P."/>
            <person name="Parkhill J."/>
            <person name="Rea M.C."/>
            <person name="O'Sullivan O."/>
            <person name="Ritari J."/>
            <person name="Douillard F.P."/>
            <person name="Paul Ross R."/>
            <person name="Yang R."/>
            <person name="Briner A.E."/>
            <person name="Felis G.E."/>
            <person name="de Vos W.M."/>
            <person name="Barrangou R."/>
            <person name="Klaenhammer T.R."/>
            <person name="Caufield P.W."/>
            <person name="Cui Y."/>
            <person name="Zhang H."/>
            <person name="O'Toole P.W."/>
        </authorList>
    </citation>
    <scope>NUCLEOTIDE SEQUENCE [LARGE SCALE GENOMIC DNA]</scope>
    <source>
        <strain evidence="2 3">JCM 15530</strain>
    </source>
</reference>
<feature type="domain" description="Virulence-associated protein E-like" evidence="1">
    <location>
        <begin position="474"/>
        <end position="692"/>
    </location>
</feature>
<gene>
    <name evidence="2" type="ORF">FC96_GL001348</name>
</gene>
<dbReference type="STRING" id="1302272.FC96_GL001348"/>
<evidence type="ECO:0000313" key="3">
    <source>
        <dbReference type="Proteomes" id="UP000050911"/>
    </source>
</evidence>
<accession>A0A0R1HQ99</accession>
<evidence type="ECO:0000259" key="1">
    <source>
        <dbReference type="Pfam" id="PF05272"/>
    </source>
</evidence>
<dbReference type="AlphaFoldDB" id="A0A0R1HQ99"/>
<protein>
    <recommendedName>
        <fullName evidence="1">Virulence-associated protein E-like domain-containing protein</fullName>
    </recommendedName>
</protein>
<name>A0A0R1HQ99_9LACO</name>
<dbReference type="PATRIC" id="fig|1302272.5.peg.1355"/>
<comment type="caution">
    <text evidence="2">The sequence shown here is derived from an EMBL/GenBank/DDBJ whole genome shotgun (WGS) entry which is preliminary data.</text>
</comment>
<dbReference type="RefSeq" id="WP_056942139.1">
    <property type="nucleotide sequence ID" value="NZ_AZCX01000002.1"/>
</dbReference>
<dbReference type="PANTHER" id="PTHR34985">
    <property type="entry name" value="SLR0554 PROTEIN"/>
    <property type="match status" value="1"/>
</dbReference>